<proteinExistence type="predicted"/>
<evidence type="ECO:0000313" key="2">
    <source>
        <dbReference type="Proteomes" id="UP000789759"/>
    </source>
</evidence>
<dbReference type="Proteomes" id="UP000789759">
    <property type="component" value="Unassembled WGS sequence"/>
</dbReference>
<keyword evidence="2" id="KW-1185">Reference proteome</keyword>
<protein>
    <submittedName>
        <fullName evidence="1">1009_t:CDS:1</fullName>
    </submittedName>
</protein>
<reference evidence="1" key="1">
    <citation type="submission" date="2021-06" db="EMBL/GenBank/DDBJ databases">
        <authorList>
            <person name="Kallberg Y."/>
            <person name="Tangrot J."/>
            <person name="Rosling A."/>
        </authorList>
    </citation>
    <scope>NUCLEOTIDE SEQUENCE</scope>
    <source>
        <strain evidence="1">FL966</strain>
    </source>
</reference>
<dbReference type="AlphaFoldDB" id="A0A9N9D6T0"/>
<comment type="caution">
    <text evidence="1">The sequence shown here is derived from an EMBL/GenBank/DDBJ whole genome shotgun (WGS) entry which is preliminary data.</text>
</comment>
<organism evidence="1 2">
    <name type="scientific">Cetraspora pellucida</name>
    <dbReference type="NCBI Taxonomy" id="1433469"/>
    <lineage>
        <taxon>Eukaryota</taxon>
        <taxon>Fungi</taxon>
        <taxon>Fungi incertae sedis</taxon>
        <taxon>Mucoromycota</taxon>
        <taxon>Glomeromycotina</taxon>
        <taxon>Glomeromycetes</taxon>
        <taxon>Diversisporales</taxon>
        <taxon>Gigasporaceae</taxon>
        <taxon>Cetraspora</taxon>
    </lineage>
</organism>
<sequence>MSAWVNCDSLFIATEVYKEQYVEPLPNKRDVYVGSFWKTGKTHNLEYLTISNNMQEIIRALRTDFSGLCIKNYHDKSNPVEKAYDFSDIEEA</sequence>
<evidence type="ECO:0000313" key="1">
    <source>
        <dbReference type="EMBL" id="CAG8630015.1"/>
    </source>
</evidence>
<accession>A0A9N9D6T0</accession>
<gene>
    <name evidence="1" type="ORF">CPELLU_LOCUS8339</name>
</gene>
<name>A0A9N9D6T0_9GLOM</name>
<dbReference type="EMBL" id="CAJVQA010005894">
    <property type="protein sequence ID" value="CAG8630015.1"/>
    <property type="molecule type" value="Genomic_DNA"/>
</dbReference>